<reference evidence="13" key="1">
    <citation type="journal article" date="2019" name="Int. J. Syst. Evol. Microbiol.">
        <title>The Global Catalogue of Microorganisms (GCM) 10K type strain sequencing project: providing services to taxonomists for standard genome sequencing and annotation.</title>
        <authorList>
            <consortium name="The Broad Institute Genomics Platform"/>
            <consortium name="The Broad Institute Genome Sequencing Center for Infectious Disease"/>
            <person name="Wu L."/>
            <person name="Ma J."/>
        </authorList>
    </citation>
    <scope>NUCLEOTIDE SEQUENCE [LARGE SCALE GENOMIC DNA]</scope>
    <source>
        <strain evidence="13">KCTC 42730</strain>
    </source>
</reference>
<feature type="domain" description="RCK N-terminal" evidence="11">
    <location>
        <begin position="399"/>
        <end position="502"/>
    </location>
</feature>
<feature type="domain" description="Cation/H+ exchanger transmembrane" evidence="10">
    <location>
        <begin position="13"/>
        <end position="387"/>
    </location>
</feature>
<dbReference type="Gene3D" id="3.40.50.720">
    <property type="entry name" value="NAD(P)-binding Rossmann-like Domain"/>
    <property type="match status" value="1"/>
</dbReference>
<dbReference type="InterPro" id="IPR003148">
    <property type="entry name" value="RCK_N"/>
</dbReference>
<sequence>MSAIYIAGIAVCSVFAQWLAWFLKVPAILFLLIVGLVLGPISGQLDPDLLLGDLLFPVVSLAVAVILFEGSLTLHFQELKGIGKVVRNLCSTGMLATFVIVGLAAYGILDLDWRVAAVLGAVLVVTGPTVIAPMLNTMRPNKDIDRILRWEGIVIDPIGALFAVLVFEAVMLVGDEGIVNHTLIALFKTVSVGLSIGVVAGALTSFLIRKEWLPFELHKFAILALVLISFTGSNYLAHESGLLAVTVFGIWLANQDDLEIDSVLEFKEDLSMILISTLFILLAARLQLADLMQLDFKVFLFLAVVLFVARPICIAVSTYGSELPFKSRLVLAWIAPRGIVAAAVGSVFALSMIEAEIPDAHKIVPLIFTVIIITVVSQSLTATPLAKLLKVRQPSPNTILIIGANHVARAIGVGLKELNIDVYLSDPAWENCKMARMDGLNCYYGNPQSEHAERYLPLTSLKSVLALSPNRHHNALGVQYFSHLLGEQNVYSLRSSTNHAKANKDSATFLSRQILFAELGNYAKLSSLISKGGKVSATRISEEFSWQQFQETNKEAIPLFVILEQKKDDDTVRIRPFVTDMAKPPEVGERVISLQPPKMSLLKESNNKEMKIGEKIGSLNSEER</sequence>
<dbReference type="InterPro" id="IPR036291">
    <property type="entry name" value="NAD(P)-bd_dom_sf"/>
</dbReference>
<proteinExistence type="predicted"/>
<evidence type="ECO:0000313" key="12">
    <source>
        <dbReference type="EMBL" id="MFC3033151.1"/>
    </source>
</evidence>
<evidence type="ECO:0000259" key="11">
    <source>
        <dbReference type="Pfam" id="PF02254"/>
    </source>
</evidence>
<evidence type="ECO:0000256" key="2">
    <source>
        <dbReference type="ARBA" id="ARBA00022448"/>
    </source>
</evidence>
<feature type="transmembrane region" description="Helical" evidence="9">
    <location>
        <begin position="185"/>
        <end position="208"/>
    </location>
</feature>
<organism evidence="12 13">
    <name type="scientific">Pseudoalteromonas fenneropenaei</name>
    <dbReference type="NCBI Taxonomy" id="1737459"/>
    <lineage>
        <taxon>Bacteria</taxon>
        <taxon>Pseudomonadati</taxon>
        <taxon>Pseudomonadota</taxon>
        <taxon>Gammaproteobacteria</taxon>
        <taxon>Alteromonadales</taxon>
        <taxon>Pseudoalteromonadaceae</taxon>
        <taxon>Pseudoalteromonas</taxon>
    </lineage>
</organism>
<evidence type="ECO:0000256" key="8">
    <source>
        <dbReference type="ARBA" id="ARBA00023136"/>
    </source>
</evidence>
<evidence type="ECO:0000256" key="3">
    <source>
        <dbReference type="ARBA" id="ARBA00022449"/>
    </source>
</evidence>
<dbReference type="Proteomes" id="UP001595453">
    <property type="component" value="Unassembled WGS sequence"/>
</dbReference>
<accession>A0ABV7CKT3</accession>
<feature type="transmembrane region" description="Helical" evidence="9">
    <location>
        <begin position="147"/>
        <end position="173"/>
    </location>
</feature>
<keyword evidence="2" id="KW-0813">Transport</keyword>
<dbReference type="Gene3D" id="1.20.1530.20">
    <property type="match status" value="1"/>
</dbReference>
<dbReference type="InterPro" id="IPR038770">
    <property type="entry name" value="Na+/solute_symporter_sf"/>
</dbReference>
<keyword evidence="3" id="KW-0050">Antiport</keyword>
<evidence type="ECO:0000256" key="9">
    <source>
        <dbReference type="SAM" id="Phobius"/>
    </source>
</evidence>
<evidence type="ECO:0000256" key="6">
    <source>
        <dbReference type="ARBA" id="ARBA00022989"/>
    </source>
</evidence>
<feature type="transmembrane region" description="Helical" evidence="9">
    <location>
        <begin position="363"/>
        <end position="386"/>
    </location>
</feature>
<dbReference type="PANTHER" id="PTHR32507:SF0">
    <property type="entry name" value="NA(+)_H(+) ANTIPORTER 2-RELATED"/>
    <property type="match status" value="1"/>
</dbReference>
<dbReference type="RefSeq" id="WP_377124329.1">
    <property type="nucleotide sequence ID" value="NZ_JBHRSD010000017.1"/>
</dbReference>
<dbReference type="Pfam" id="PF02254">
    <property type="entry name" value="TrkA_N"/>
    <property type="match status" value="1"/>
</dbReference>
<dbReference type="InterPro" id="IPR006153">
    <property type="entry name" value="Cation/H_exchanger_TM"/>
</dbReference>
<name>A0ABV7CKT3_9GAMM</name>
<feature type="transmembrane region" description="Helical" evidence="9">
    <location>
        <begin position="220"/>
        <end position="237"/>
    </location>
</feature>
<comment type="subcellular location">
    <subcellularLocation>
        <location evidence="1">Cell membrane</location>
        <topology evidence="1">Multi-pass membrane protein</topology>
    </subcellularLocation>
</comment>
<feature type="transmembrane region" description="Helical" evidence="9">
    <location>
        <begin position="88"/>
        <end position="109"/>
    </location>
</feature>
<evidence type="ECO:0000259" key="10">
    <source>
        <dbReference type="Pfam" id="PF00999"/>
    </source>
</evidence>
<keyword evidence="13" id="KW-1185">Reference proteome</keyword>
<evidence type="ECO:0000256" key="4">
    <source>
        <dbReference type="ARBA" id="ARBA00022475"/>
    </source>
</evidence>
<keyword evidence="7" id="KW-0406">Ion transport</keyword>
<feature type="transmembrane region" description="Helical" evidence="9">
    <location>
        <begin position="21"/>
        <end position="42"/>
    </location>
</feature>
<feature type="transmembrane region" description="Helical" evidence="9">
    <location>
        <begin position="270"/>
        <end position="286"/>
    </location>
</feature>
<keyword evidence="6 9" id="KW-1133">Transmembrane helix</keyword>
<feature type="transmembrane region" description="Helical" evidence="9">
    <location>
        <begin position="54"/>
        <end position="76"/>
    </location>
</feature>
<feature type="transmembrane region" description="Helical" evidence="9">
    <location>
        <begin position="331"/>
        <end position="351"/>
    </location>
</feature>
<dbReference type="SUPFAM" id="SSF51735">
    <property type="entry name" value="NAD(P)-binding Rossmann-fold domains"/>
    <property type="match status" value="1"/>
</dbReference>
<evidence type="ECO:0000256" key="7">
    <source>
        <dbReference type="ARBA" id="ARBA00023065"/>
    </source>
</evidence>
<keyword evidence="5 9" id="KW-0812">Transmembrane</keyword>
<dbReference type="PANTHER" id="PTHR32507">
    <property type="entry name" value="NA(+)/H(+) ANTIPORTER 1"/>
    <property type="match status" value="1"/>
</dbReference>
<keyword evidence="4" id="KW-1003">Cell membrane</keyword>
<feature type="transmembrane region" description="Helical" evidence="9">
    <location>
        <begin position="115"/>
        <end position="135"/>
    </location>
</feature>
<evidence type="ECO:0000256" key="1">
    <source>
        <dbReference type="ARBA" id="ARBA00004651"/>
    </source>
</evidence>
<comment type="caution">
    <text evidence="12">The sequence shown here is derived from an EMBL/GenBank/DDBJ whole genome shotgun (WGS) entry which is preliminary data.</text>
</comment>
<dbReference type="EMBL" id="JBHRSD010000017">
    <property type="protein sequence ID" value="MFC3033151.1"/>
    <property type="molecule type" value="Genomic_DNA"/>
</dbReference>
<evidence type="ECO:0000313" key="13">
    <source>
        <dbReference type="Proteomes" id="UP001595453"/>
    </source>
</evidence>
<gene>
    <name evidence="12" type="ORF">ACFOEE_11525</name>
</gene>
<protein>
    <submittedName>
        <fullName evidence="12">Cation:proton antiporter</fullName>
    </submittedName>
</protein>
<keyword evidence="8 9" id="KW-0472">Membrane</keyword>
<evidence type="ECO:0000256" key="5">
    <source>
        <dbReference type="ARBA" id="ARBA00022692"/>
    </source>
</evidence>
<dbReference type="Pfam" id="PF00999">
    <property type="entry name" value="Na_H_Exchanger"/>
    <property type="match status" value="1"/>
</dbReference>
<feature type="transmembrane region" description="Helical" evidence="9">
    <location>
        <begin position="298"/>
        <end position="319"/>
    </location>
</feature>